<name>A0A8J2YJY8_9BACL</name>
<comment type="caution">
    <text evidence="2">The sequence shown here is derived from an EMBL/GenBank/DDBJ whole genome shotgun (WGS) entry which is preliminary data.</text>
</comment>
<dbReference type="InterPro" id="IPR001763">
    <property type="entry name" value="Rhodanese-like_dom"/>
</dbReference>
<reference evidence="2" key="2">
    <citation type="submission" date="2020-09" db="EMBL/GenBank/DDBJ databases">
        <authorList>
            <person name="Sun Q."/>
            <person name="Zhou Y."/>
        </authorList>
    </citation>
    <scope>NUCLEOTIDE SEQUENCE</scope>
    <source>
        <strain evidence="2">CGMCC 1.15371</strain>
    </source>
</reference>
<dbReference type="EMBL" id="BMIR01000015">
    <property type="protein sequence ID" value="GGE49028.1"/>
    <property type="molecule type" value="Genomic_DNA"/>
</dbReference>
<evidence type="ECO:0000313" key="2">
    <source>
        <dbReference type="EMBL" id="GGE49028.1"/>
    </source>
</evidence>
<dbReference type="PROSITE" id="PS50206">
    <property type="entry name" value="RHODANESE_3"/>
    <property type="match status" value="1"/>
</dbReference>
<dbReference type="SUPFAM" id="SSF52821">
    <property type="entry name" value="Rhodanese/Cell cycle control phosphatase"/>
    <property type="match status" value="1"/>
</dbReference>
<reference evidence="2" key="1">
    <citation type="journal article" date="2014" name="Int. J. Syst. Evol. Microbiol.">
        <title>Complete genome sequence of Corynebacterium casei LMG S-19264T (=DSM 44701T), isolated from a smear-ripened cheese.</title>
        <authorList>
            <consortium name="US DOE Joint Genome Institute (JGI-PGF)"/>
            <person name="Walter F."/>
            <person name="Albersmeier A."/>
            <person name="Kalinowski J."/>
            <person name="Ruckert C."/>
        </authorList>
    </citation>
    <scope>NUCLEOTIDE SEQUENCE</scope>
    <source>
        <strain evidence="2">CGMCC 1.15371</strain>
    </source>
</reference>
<dbReference type="CDD" id="cd00158">
    <property type="entry name" value="RHOD"/>
    <property type="match status" value="1"/>
</dbReference>
<dbReference type="InterPro" id="IPR050229">
    <property type="entry name" value="GlpE_sulfurtransferase"/>
</dbReference>
<evidence type="ECO:0000313" key="3">
    <source>
        <dbReference type="Proteomes" id="UP000628775"/>
    </source>
</evidence>
<dbReference type="Proteomes" id="UP000628775">
    <property type="component" value="Unassembled WGS sequence"/>
</dbReference>
<dbReference type="SMART" id="SM00450">
    <property type="entry name" value="RHOD"/>
    <property type="match status" value="1"/>
</dbReference>
<protein>
    <submittedName>
        <fullName evidence="2">Rhodanese-like domain-containing protein</fullName>
    </submittedName>
</protein>
<dbReference type="AlphaFoldDB" id="A0A8J2YJY8"/>
<dbReference type="PANTHER" id="PTHR43031">
    <property type="entry name" value="FAD-DEPENDENT OXIDOREDUCTASE"/>
    <property type="match status" value="1"/>
</dbReference>
<dbReference type="RefSeq" id="WP_188695870.1">
    <property type="nucleotide sequence ID" value="NZ_BMIR01000015.1"/>
</dbReference>
<keyword evidence="3" id="KW-1185">Reference proteome</keyword>
<feature type="domain" description="Rhodanese" evidence="1">
    <location>
        <begin position="20"/>
        <end position="103"/>
    </location>
</feature>
<accession>A0A8J2YJY8</accession>
<organism evidence="2 3">
    <name type="scientific">Pullulanibacillus camelliae</name>
    <dbReference type="NCBI Taxonomy" id="1707096"/>
    <lineage>
        <taxon>Bacteria</taxon>
        <taxon>Bacillati</taxon>
        <taxon>Bacillota</taxon>
        <taxon>Bacilli</taxon>
        <taxon>Bacillales</taxon>
        <taxon>Sporolactobacillaceae</taxon>
        <taxon>Pullulanibacillus</taxon>
    </lineage>
</organism>
<dbReference type="PANTHER" id="PTHR43031:SF17">
    <property type="entry name" value="SULFURTRANSFERASE YTWF-RELATED"/>
    <property type="match status" value="1"/>
</dbReference>
<dbReference type="Gene3D" id="3.40.250.10">
    <property type="entry name" value="Rhodanese-like domain"/>
    <property type="match status" value="1"/>
</dbReference>
<evidence type="ECO:0000259" key="1">
    <source>
        <dbReference type="PROSITE" id="PS50206"/>
    </source>
</evidence>
<dbReference type="InterPro" id="IPR036873">
    <property type="entry name" value="Rhodanese-like_dom_sf"/>
</dbReference>
<sequence>MADQIETILPEQLEERLTDDHGDLLIVDVREDEEVATGKIAEAIHIPLWQLPDRLDELDHSKTVITVCRSGRRSETAAEFLHGQGYTVKNMIGGMMKWAGDIQA</sequence>
<gene>
    <name evidence="2" type="ORF">GCM10011391_29800</name>
</gene>
<proteinExistence type="predicted"/>
<dbReference type="Pfam" id="PF00581">
    <property type="entry name" value="Rhodanese"/>
    <property type="match status" value="1"/>
</dbReference>